<accession>A0A238ZWV5</accession>
<feature type="region of interest" description="Disordered" evidence="1">
    <location>
        <begin position="30"/>
        <end position="50"/>
    </location>
</feature>
<evidence type="ECO:0000313" key="2">
    <source>
        <dbReference type="EMBL" id="SNR87739.1"/>
    </source>
</evidence>
<organism evidence="2 3">
    <name type="scientific">Hymenobacter mucosus</name>
    <dbReference type="NCBI Taxonomy" id="1411120"/>
    <lineage>
        <taxon>Bacteria</taxon>
        <taxon>Pseudomonadati</taxon>
        <taxon>Bacteroidota</taxon>
        <taxon>Cytophagia</taxon>
        <taxon>Cytophagales</taxon>
        <taxon>Hymenobacteraceae</taxon>
        <taxon>Hymenobacter</taxon>
    </lineage>
</organism>
<reference evidence="3" key="1">
    <citation type="submission" date="2017-06" db="EMBL/GenBank/DDBJ databases">
        <authorList>
            <person name="Varghese N."/>
            <person name="Submissions S."/>
        </authorList>
    </citation>
    <scope>NUCLEOTIDE SEQUENCE [LARGE SCALE GENOMIC DNA]</scope>
    <source>
        <strain evidence="3">DSM 28041</strain>
    </source>
</reference>
<gene>
    <name evidence="2" type="ORF">SAMN06269173_11037</name>
</gene>
<evidence type="ECO:0000256" key="1">
    <source>
        <dbReference type="SAM" id="MobiDB-lite"/>
    </source>
</evidence>
<proteinExistence type="predicted"/>
<name>A0A238ZWV5_9BACT</name>
<protein>
    <submittedName>
        <fullName evidence="2">Uncharacterized protein</fullName>
    </submittedName>
</protein>
<feature type="compositionally biased region" description="Basic and acidic residues" evidence="1">
    <location>
        <begin position="41"/>
        <end position="50"/>
    </location>
</feature>
<dbReference type="AlphaFoldDB" id="A0A238ZWV5"/>
<keyword evidence="3" id="KW-1185">Reference proteome</keyword>
<evidence type="ECO:0000313" key="3">
    <source>
        <dbReference type="Proteomes" id="UP000198310"/>
    </source>
</evidence>
<dbReference type="Proteomes" id="UP000198310">
    <property type="component" value="Unassembled WGS sequence"/>
</dbReference>
<sequence>MSKPMNTPQTSEEQVAANFQVEKLDQRLETAWSMASQDGPQVEHEAPTKA</sequence>
<dbReference type="EMBL" id="FZNS01000010">
    <property type="protein sequence ID" value="SNR87739.1"/>
    <property type="molecule type" value="Genomic_DNA"/>
</dbReference>
<dbReference type="RefSeq" id="WP_179225563.1">
    <property type="nucleotide sequence ID" value="NZ_FZNS01000010.1"/>
</dbReference>